<reference evidence="5" key="1">
    <citation type="journal article" date="2020" name="Stud. Mycol.">
        <title>101 Dothideomycetes genomes: a test case for predicting lifestyles and emergence of pathogens.</title>
        <authorList>
            <person name="Haridas S."/>
            <person name="Albert R."/>
            <person name="Binder M."/>
            <person name="Bloem J."/>
            <person name="Labutti K."/>
            <person name="Salamov A."/>
            <person name="Andreopoulos B."/>
            <person name="Baker S."/>
            <person name="Barry K."/>
            <person name="Bills G."/>
            <person name="Bluhm B."/>
            <person name="Cannon C."/>
            <person name="Castanera R."/>
            <person name="Culley D."/>
            <person name="Daum C."/>
            <person name="Ezra D."/>
            <person name="Gonzalez J."/>
            <person name="Henrissat B."/>
            <person name="Kuo A."/>
            <person name="Liang C."/>
            <person name="Lipzen A."/>
            <person name="Lutzoni F."/>
            <person name="Magnuson J."/>
            <person name="Mondo S."/>
            <person name="Nolan M."/>
            <person name="Ohm R."/>
            <person name="Pangilinan J."/>
            <person name="Park H.-J."/>
            <person name="Ramirez L."/>
            <person name="Alfaro M."/>
            <person name="Sun H."/>
            <person name="Tritt A."/>
            <person name="Yoshinaga Y."/>
            <person name="Zwiers L.-H."/>
            <person name="Turgeon B."/>
            <person name="Goodwin S."/>
            <person name="Spatafora J."/>
            <person name="Crous P."/>
            <person name="Grigoriev I."/>
        </authorList>
    </citation>
    <scope>NUCLEOTIDE SEQUENCE</scope>
    <source>
        <strain evidence="5">CBS 627.86</strain>
    </source>
</reference>
<dbReference type="InterPro" id="IPR027417">
    <property type="entry name" value="P-loop_NTPase"/>
</dbReference>
<dbReference type="PANTHER" id="PTHR10039:SF5">
    <property type="entry name" value="NACHT DOMAIN-CONTAINING PROTEIN"/>
    <property type="match status" value="1"/>
</dbReference>
<dbReference type="Pfam" id="PF25053">
    <property type="entry name" value="DUF7791"/>
    <property type="match status" value="1"/>
</dbReference>
<evidence type="ECO:0000259" key="4">
    <source>
        <dbReference type="Pfam" id="PF25053"/>
    </source>
</evidence>
<feature type="domain" description="NACHT-NTPase and P-loop NTPases N-terminal" evidence="2">
    <location>
        <begin position="13"/>
        <end position="126"/>
    </location>
</feature>
<evidence type="ECO:0000259" key="3">
    <source>
        <dbReference type="Pfam" id="PF24883"/>
    </source>
</evidence>
<dbReference type="OrthoDB" id="443402at2759"/>
<dbReference type="SUPFAM" id="SSF52540">
    <property type="entry name" value="P-loop containing nucleoside triphosphate hydrolases"/>
    <property type="match status" value="1"/>
</dbReference>
<accession>A0A6A5Z598</accession>
<dbReference type="Gene3D" id="1.25.40.20">
    <property type="entry name" value="Ankyrin repeat-containing domain"/>
    <property type="match status" value="1"/>
</dbReference>
<keyword evidence="6" id="KW-1185">Reference proteome</keyword>
<dbReference type="InterPro" id="IPR036770">
    <property type="entry name" value="Ankyrin_rpt-contain_sf"/>
</dbReference>
<dbReference type="Pfam" id="PF24883">
    <property type="entry name" value="NPHP3_N"/>
    <property type="match status" value="1"/>
</dbReference>
<dbReference type="EMBL" id="ML977325">
    <property type="protein sequence ID" value="KAF2114525.1"/>
    <property type="molecule type" value="Genomic_DNA"/>
</dbReference>
<evidence type="ECO:0000256" key="1">
    <source>
        <dbReference type="ARBA" id="ARBA00022737"/>
    </source>
</evidence>
<proteinExistence type="predicted"/>
<dbReference type="InterPro" id="IPR056693">
    <property type="entry name" value="DUF7791"/>
</dbReference>
<keyword evidence="1" id="KW-0677">Repeat</keyword>
<evidence type="ECO:0000313" key="6">
    <source>
        <dbReference type="Proteomes" id="UP000799770"/>
    </source>
</evidence>
<dbReference type="Pfam" id="PF17107">
    <property type="entry name" value="SesA"/>
    <property type="match status" value="1"/>
</dbReference>
<evidence type="ECO:0000259" key="2">
    <source>
        <dbReference type="Pfam" id="PF17107"/>
    </source>
</evidence>
<feature type="domain" description="Nephrocystin 3-like N-terminal" evidence="3">
    <location>
        <begin position="248"/>
        <end position="424"/>
    </location>
</feature>
<name>A0A6A5Z598_9PLEO</name>
<evidence type="ECO:0008006" key="7">
    <source>
        <dbReference type="Google" id="ProtNLM"/>
    </source>
</evidence>
<dbReference type="InterPro" id="IPR056884">
    <property type="entry name" value="NPHP3-like_N"/>
</dbReference>
<dbReference type="Proteomes" id="UP000799770">
    <property type="component" value="Unassembled WGS sequence"/>
</dbReference>
<dbReference type="Gene3D" id="3.40.50.300">
    <property type="entry name" value="P-loop containing nucleotide triphosphate hydrolases"/>
    <property type="match status" value="1"/>
</dbReference>
<dbReference type="PANTHER" id="PTHR10039">
    <property type="entry name" value="AMELOGENIN"/>
    <property type="match status" value="1"/>
</dbReference>
<feature type="domain" description="DUF7791" evidence="4">
    <location>
        <begin position="534"/>
        <end position="671"/>
    </location>
</feature>
<evidence type="ECO:0000313" key="5">
    <source>
        <dbReference type="EMBL" id="KAF2114525.1"/>
    </source>
</evidence>
<gene>
    <name evidence="5" type="ORF">BDV96DRAFT_522208</name>
</gene>
<dbReference type="InterPro" id="IPR031352">
    <property type="entry name" value="SesA"/>
</dbReference>
<sequence length="1135" mass="130522">MPVDPFTALGVAGNIIQFLDFSCKLISKGKEIYTSGEGASAVSLEIEVIHEDLCNVANALGPQHTISAQDIHLQQLAKACQDVAQDLLNTVRSLKVDPQAQHRKWKSFRQALKSVWKQSRIEDLEARLDSFRKQLTLHLVLSIGDGHAQIHAQIHNFQIENTRMDLDQTQKLDELKEDVKSLQLAIEPLRNQVSTSAVDVDLQELLVKVQHVAIQGATVTKHHRILSSLCYSYMTTRNSNIAEAYRETFDWIFDVDSDIGFVDWLHRGRGIFWVAGKPGSGKSTLMKYLFQHPKALDGLRKWAGEMELVVANFFFWSIGTLMQKSQEGLLRSLILAILKQCPEIISKTCPYLWNSDEYGETGEVWTLSELKQTISRIVQHEDRKRRFVFFIDGLDEYEGHHADIVAVLNTLVKSESIKICVSSRSWQVFEDAYGANAANKLYLEDLTREDIKLYVRSELEEPSQGALLSLGGDDFDDLAEEIVDRAKGVFLWVYFAMRSLQEGLTAGDDVDGLRVRLSEIPDDLENYFRVILNSVEAVYKEKMALTFQLILQVSEPLTLMSLSFIEQRRADYALDQPVKIMDKYEIFDRHRKMRTRINGRYKNMLYITPDPSAIDFFGFRVDFFHRTVHDFMRLNDVQRYLGDRLPRGFDAHLATCEMLLVTFKRMPIEEKDLRSPGSFQDMLGEFMYHARQMELKTSQSPIELLDELEYTVTCISQTHDVERIVWERKGTTRSVNERCRTFFEFAVRSCLQLYVQTKVGRQPYFARAYSRPLLHLVLRRLFDVSSNRIESFHVQGMAEYLLDNGADPDQLFMSSTVFGEFLHKLINKDSEGVIHLAQSGEIFRQQFSLFVLLLEHGADPNARFTQAHNQLADFFPSYEQGLNSTRTTTVWGHLAVGICQPHCLVHRGTDLMKILRVIIQYGGNPNKSFNDEEIVDMPAGRIRKSRRSTIWSSFLYSLATHSDHYSSTERRMLADAAKHFILAGASVETTVEVNGIHLSPGDVVQKAFPKSLHIPLLDLISKRRKHFVARHWESSVVPRTQSAITLVLGWRPNWQYWSGLFYRREINIIDEVERPATDFRRGRSWWQSLSFAAYRVAYLMSCVDEPSQGDVEDQVRREILSNRQERYQDLEGNAV</sequence>
<organism evidence="5 6">
    <name type="scientific">Lophiotrema nucula</name>
    <dbReference type="NCBI Taxonomy" id="690887"/>
    <lineage>
        <taxon>Eukaryota</taxon>
        <taxon>Fungi</taxon>
        <taxon>Dikarya</taxon>
        <taxon>Ascomycota</taxon>
        <taxon>Pezizomycotina</taxon>
        <taxon>Dothideomycetes</taxon>
        <taxon>Pleosporomycetidae</taxon>
        <taxon>Pleosporales</taxon>
        <taxon>Lophiotremataceae</taxon>
        <taxon>Lophiotrema</taxon>
    </lineage>
</organism>
<dbReference type="AlphaFoldDB" id="A0A6A5Z598"/>
<protein>
    <recommendedName>
        <fullName evidence="7">NACHT domain-containing protein</fullName>
    </recommendedName>
</protein>